<dbReference type="PANTHER" id="PTHR31157">
    <property type="entry name" value="SCP DOMAIN-CONTAINING PROTEIN"/>
    <property type="match status" value="1"/>
</dbReference>
<name>A0A137NXK1_CONC2</name>
<reference evidence="3 4" key="1">
    <citation type="journal article" date="2015" name="Genome Biol. Evol.">
        <title>Phylogenomic analyses indicate that early fungi evolved digesting cell walls of algal ancestors of land plants.</title>
        <authorList>
            <person name="Chang Y."/>
            <person name="Wang S."/>
            <person name="Sekimoto S."/>
            <person name="Aerts A.L."/>
            <person name="Choi C."/>
            <person name="Clum A."/>
            <person name="LaButti K.M."/>
            <person name="Lindquist E.A."/>
            <person name="Yee Ngan C."/>
            <person name="Ohm R.A."/>
            <person name="Salamov A.A."/>
            <person name="Grigoriev I.V."/>
            <person name="Spatafora J.W."/>
            <person name="Berbee M.L."/>
        </authorList>
    </citation>
    <scope>NUCLEOTIDE SEQUENCE [LARGE SCALE GENOMIC DNA]</scope>
    <source>
        <strain evidence="3 4">NRRL 28638</strain>
    </source>
</reference>
<gene>
    <name evidence="3" type="ORF">CONCODRAFT_72854</name>
</gene>
<evidence type="ECO:0000313" key="3">
    <source>
        <dbReference type="EMBL" id="KXN67583.1"/>
    </source>
</evidence>
<dbReference type="EMBL" id="KQ964626">
    <property type="protein sequence ID" value="KXN67583.1"/>
    <property type="molecule type" value="Genomic_DNA"/>
</dbReference>
<protein>
    <recommendedName>
        <fullName evidence="2">SCP domain-containing protein</fullName>
    </recommendedName>
</protein>
<dbReference type="InterPro" id="IPR014044">
    <property type="entry name" value="CAP_dom"/>
</dbReference>
<dbReference type="PANTHER" id="PTHR31157:SF1">
    <property type="entry name" value="SCP DOMAIN-CONTAINING PROTEIN"/>
    <property type="match status" value="1"/>
</dbReference>
<proteinExistence type="predicted"/>
<dbReference type="STRING" id="796925.A0A137NXK1"/>
<feature type="compositionally biased region" description="Polar residues" evidence="1">
    <location>
        <begin position="55"/>
        <end position="68"/>
    </location>
</feature>
<evidence type="ECO:0000259" key="2">
    <source>
        <dbReference type="Pfam" id="PF00188"/>
    </source>
</evidence>
<evidence type="ECO:0000256" key="1">
    <source>
        <dbReference type="SAM" id="MobiDB-lite"/>
    </source>
</evidence>
<feature type="domain" description="SCP" evidence="2">
    <location>
        <begin position="114"/>
        <end position="216"/>
    </location>
</feature>
<sequence>MFTLNRVAIFKILSLHQAILNNDEPAVIAKHNHKNQNENPQLQHKPHNDKFTEVNKGTQETQNDNLKPQDNPKNDKPADTNKDAQTENFQPKKESSSNEKYPGSKEDFNPKVVLDLTNELRKQHGKKPLELRMELVKDAYEHAVYMESIDKLTHDRLPQDDMRKSLESKGIKTGNLAENIGKGSLTDKNAYISWSGSKGHKENMLGDYDYMGVAISGPYTAQTFAGKA</sequence>
<dbReference type="Gene3D" id="3.40.33.10">
    <property type="entry name" value="CAP"/>
    <property type="match status" value="1"/>
</dbReference>
<feature type="region of interest" description="Disordered" evidence="1">
    <location>
        <begin position="35"/>
        <end position="110"/>
    </location>
</feature>
<dbReference type="Proteomes" id="UP000070444">
    <property type="component" value="Unassembled WGS sequence"/>
</dbReference>
<accession>A0A137NXK1</accession>
<keyword evidence="4" id="KW-1185">Reference proteome</keyword>
<organism evidence="3 4">
    <name type="scientific">Conidiobolus coronatus (strain ATCC 28846 / CBS 209.66 / NRRL 28638)</name>
    <name type="common">Delacroixia coronata</name>
    <dbReference type="NCBI Taxonomy" id="796925"/>
    <lineage>
        <taxon>Eukaryota</taxon>
        <taxon>Fungi</taxon>
        <taxon>Fungi incertae sedis</taxon>
        <taxon>Zoopagomycota</taxon>
        <taxon>Entomophthoromycotina</taxon>
        <taxon>Entomophthoromycetes</taxon>
        <taxon>Entomophthorales</taxon>
        <taxon>Ancylistaceae</taxon>
        <taxon>Conidiobolus</taxon>
    </lineage>
</organism>
<dbReference type="Pfam" id="PF00188">
    <property type="entry name" value="CAP"/>
    <property type="match status" value="1"/>
</dbReference>
<dbReference type="CDD" id="cd05379">
    <property type="entry name" value="CAP_bacterial"/>
    <property type="match status" value="1"/>
</dbReference>
<dbReference type="InterPro" id="IPR035940">
    <property type="entry name" value="CAP_sf"/>
</dbReference>
<dbReference type="SUPFAM" id="SSF55797">
    <property type="entry name" value="PR-1-like"/>
    <property type="match status" value="1"/>
</dbReference>
<feature type="compositionally biased region" description="Basic and acidic residues" evidence="1">
    <location>
        <begin position="70"/>
        <end position="109"/>
    </location>
</feature>
<dbReference type="OrthoDB" id="568194at2759"/>
<evidence type="ECO:0000313" key="4">
    <source>
        <dbReference type="Proteomes" id="UP000070444"/>
    </source>
</evidence>
<dbReference type="AlphaFoldDB" id="A0A137NXK1"/>